<feature type="domain" description="Thymidylate synthase/dCMP hydroxymethylase" evidence="4">
    <location>
        <begin position="81"/>
        <end position="152"/>
    </location>
</feature>
<dbReference type="InterPro" id="IPR023451">
    <property type="entry name" value="Thymidate_synth/dCMP_Mease_dom"/>
</dbReference>
<reference evidence="5 6" key="1">
    <citation type="submission" date="2020-12" db="EMBL/GenBank/DDBJ databases">
        <title>YIM B01967 draft genome.</title>
        <authorList>
            <person name="Yan X."/>
        </authorList>
    </citation>
    <scope>NUCLEOTIDE SEQUENCE [LARGE SCALE GENOMIC DNA]</scope>
    <source>
        <strain evidence="5 6">YIM B01967</strain>
    </source>
</reference>
<keyword evidence="1" id="KW-0489">Methyltransferase</keyword>
<keyword evidence="2" id="KW-0808">Transferase</keyword>
<dbReference type="SUPFAM" id="SSF55831">
    <property type="entry name" value="Thymidylate synthase/dCMP hydroxymethylase"/>
    <property type="match status" value="1"/>
</dbReference>
<evidence type="ECO:0000259" key="4">
    <source>
        <dbReference type="Pfam" id="PF00303"/>
    </source>
</evidence>
<keyword evidence="6" id="KW-1185">Reference proteome</keyword>
<comment type="caution">
    <text evidence="5">The sequence shown here is derived from an EMBL/GenBank/DDBJ whole genome shotgun (WGS) entry which is preliminary data.</text>
</comment>
<keyword evidence="3" id="KW-0812">Transmembrane</keyword>
<feature type="transmembrane region" description="Helical" evidence="3">
    <location>
        <begin position="6"/>
        <end position="27"/>
    </location>
</feature>
<dbReference type="Gene3D" id="3.30.572.10">
    <property type="entry name" value="Thymidylate synthase/dCMP hydroxymethylase domain"/>
    <property type="match status" value="1"/>
</dbReference>
<name>A0ABS1H6S1_9BACL</name>
<evidence type="ECO:0000313" key="5">
    <source>
        <dbReference type="EMBL" id="MBK3495114.1"/>
    </source>
</evidence>
<dbReference type="Proteomes" id="UP000618943">
    <property type="component" value="Unassembled WGS sequence"/>
</dbReference>
<keyword evidence="3" id="KW-0472">Membrane</keyword>
<dbReference type="Pfam" id="PF00303">
    <property type="entry name" value="Thymidylat_synt"/>
    <property type="match status" value="1"/>
</dbReference>
<evidence type="ECO:0000256" key="1">
    <source>
        <dbReference type="ARBA" id="ARBA00022603"/>
    </source>
</evidence>
<gene>
    <name evidence="5" type="ORF">JFL43_09650</name>
</gene>
<dbReference type="InterPro" id="IPR036926">
    <property type="entry name" value="Thymidate_synth/dCMP_Mease_sf"/>
</dbReference>
<dbReference type="EMBL" id="JAEOAH010000009">
    <property type="protein sequence ID" value="MBK3495114.1"/>
    <property type="molecule type" value="Genomic_DNA"/>
</dbReference>
<accession>A0ABS1H6S1</accession>
<keyword evidence="3" id="KW-1133">Transmembrane helix</keyword>
<evidence type="ECO:0000313" key="6">
    <source>
        <dbReference type="Proteomes" id="UP000618943"/>
    </source>
</evidence>
<proteinExistence type="predicted"/>
<dbReference type="PANTHER" id="PTHR11548">
    <property type="entry name" value="THYMIDYLATE SYNTHASE 1"/>
    <property type="match status" value="1"/>
</dbReference>
<dbReference type="PANTHER" id="PTHR11548:SF9">
    <property type="entry name" value="THYMIDYLATE SYNTHASE"/>
    <property type="match status" value="1"/>
</dbReference>
<organism evidence="5 6">
    <name type="scientific">Viridibacillus soli</name>
    <dbReference type="NCBI Taxonomy" id="2798301"/>
    <lineage>
        <taxon>Bacteria</taxon>
        <taxon>Bacillati</taxon>
        <taxon>Bacillota</taxon>
        <taxon>Bacilli</taxon>
        <taxon>Bacillales</taxon>
        <taxon>Caryophanaceae</taxon>
        <taxon>Viridibacillus</taxon>
    </lineage>
</organism>
<evidence type="ECO:0000256" key="3">
    <source>
        <dbReference type="SAM" id="Phobius"/>
    </source>
</evidence>
<protein>
    <recommendedName>
        <fullName evidence="4">Thymidylate synthase/dCMP hydroxymethylase domain-containing protein</fullName>
    </recommendedName>
</protein>
<evidence type="ECO:0000256" key="2">
    <source>
        <dbReference type="ARBA" id="ARBA00022679"/>
    </source>
</evidence>
<sequence>MNPLTFYLILFSIYNSVLSHLYIQLLLKESYYYATSTSNLYNQIQTSNGSTVGKWKNRADTVHEYGLSSSTNEFQQYVILSLEVGDFVHTLGDAHLYSNHFDQVDEQLSRTPRALPQLVIKTEKESIFDYEIEDLVMDGYDPYPRIKAPIAV</sequence>
<dbReference type="InterPro" id="IPR045097">
    <property type="entry name" value="Thymidate_synth/dCMP_Mease"/>
</dbReference>